<dbReference type="InterPro" id="IPR052527">
    <property type="entry name" value="Metal_cation-efflux_comp"/>
</dbReference>
<keyword evidence="2 5" id="KW-0812">Transmembrane</keyword>
<protein>
    <submittedName>
        <fullName evidence="6">Protein-S-isoprenylcysteine methyltransferase</fullName>
    </submittedName>
</protein>
<keyword evidence="7" id="KW-1185">Reference proteome</keyword>
<reference evidence="6 7" key="1">
    <citation type="submission" date="2014-07" db="EMBL/GenBank/DDBJ databases">
        <title>Genome of Chryseobacterium soli DSM 19298.</title>
        <authorList>
            <person name="Stropko S.J."/>
            <person name="Pipes S.E."/>
            <person name="Newman J."/>
        </authorList>
    </citation>
    <scope>NUCLEOTIDE SEQUENCE [LARGE SCALE GENOMIC DNA]</scope>
    <source>
        <strain evidence="6 7">DSM 19298</strain>
    </source>
</reference>
<gene>
    <name evidence="6" type="ORF">IW15_02245</name>
</gene>
<keyword evidence="4 5" id="KW-0472">Membrane</keyword>
<feature type="transmembrane region" description="Helical" evidence="5">
    <location>
        <begin position="43"/>
        <end position="66"/>
    </location>
</feature>
<evidence type="ECO:0000313" key="6">
    <source>
        <dbReference type="EMBL" id="KFF14284.1"/>
    </source>
</evidence>
<name>A0A086AC70_9FLAO</name>
<dbReference type="AlphaFoldDB" id="A0A086AC70"/>
<dbReference type="eggNOG" id="COG2020">
    <property type="taxonomic scope" value="Bacteria"/>
</dbReference>
<dbReference type="GO" id="GO:0004671">
    <property type="term" value="F:protein C-terminal S-isoprenylcysteine carboxyl O-methyltransferase activity"/>
    <property type="evidence" value="ECO:0007669"/>
    <property type="project" value="InterPro"/>
</dbReference>
<evidence type="ECO:0000256" key="4">
    <source>
        <dbReference type="ARBA" id="ARBA00023136"/>
    </source>
</evidence>
<dbReference type="Gene3D" id="1.20.120.1630">
    <property type="match status" value="1"/>
</dbReference>
<dbReference type="STRING" id="445961.IW15_02245"/>
<dbReference type="Pfam" id="PF04140">
    <property type="entry name" value="ICMT"/>
    <property type="match status" value="1"/>
</dbReference>
<dbReference type="InterPro" id="IPR007269">
    <property type="entry name" value="ICMT_MeTrfase"/>
</dbReference>
<evidence type="ECO:0000256" key="5">
    <source>
        <dbReference type="SAM" id="Phobius"/>
    </source>
</evidence>
<dbReference type="OrthoDB" id="9809773at2"/>
<comment type="subcellular location">
    <subcellularLocation>
        <location evidence="1">Membrane</location>
        <topology evidence="1">Multi-pass membrane protein</topology>
    </subcellularLocation>
</comment>
<dbReference type="Proteomes" id="UP000028705">
    <property type="component" value="Unassembled WGS sequence"/>
</dbReference>
<sequence length="189" mass="21975">MNPLQIIFYLSMAAWFISESLYKNMLKSGESDKQNKDKSTLNILWTAIPFSIATSLIASNMTRLPITNEQSIYYIGEALILIGLIVRFIIIRSLGKYFTVDVTIKQDHKIKKEGFYKYLRHPSYAFSLLTSLGLGLYLNNWLSLLLAFIPPFLAFSYRIAIEEQALIEQFGEEYIEYRKKTKKLIPFIY</sequence>
<keyword evidence="6" id="KW-0808">Transferase</keyword>
<keyword evidence="6" id="KW-0489">Methyltransferase</keyword>
<feature type="transmembrane region" description="Helical" evidence="5">
    <location>
        <begin position="72"/>
        <end position="90"/>
    </location>
</feature>
<dbReference type="GO" id="GO:0032259">
    <property type="term" value="P:methylation"/>
    <property type="evidence" value="ECO:0007669"/>
    <property type="project" value="UniProtKB-KW"/>
</dbReference>
<feature type="transmembrane region" description="Helical" evidence="5">
    <location>
        <begin position="6"/>
        <end position="22"/>
    </location>
</feature>
<dbReference type="PANTHER" id="PTHR43847:SF1">
    <property type="entry name" value="BLL3993 PROTEIN"/>
    <property type="match status" value="1"/>
</dbReference>
<evidence type="ECO:0000256" key="1">
    <source>
        <dbReference type="ARBA" id="ARBA00004141"/>
    </source>
</evidence>
<organism evidence="6 7">
    <name type="scientific">Chryseobacterium soli</name>
    <dbReference type="NCBI Taxonomy" id="445961"/>
    <lineage>
        <taxon>Bacteria</taxon>
        <taxon>Pseudomonadati</taxon>
        <taxon>Bacteroidota</taxon>
        <taxon>Flavobacteriia</taxon>
        <taxon>Flavobacteriales</taxon>
        <taxon>Weeksellaceae</taxon>
        <taxon>Chryseobacterium group</taxon>
        <taxon>Chryseobacterium</taxon>
    </lineage>
</organism>
<dbReference type="RefSeq" id="WP_034708952.1">
    <property type="nucleotide sequence ID" value="NZ_JPRH01000001.1"/>
</dbReference>
<feature type="transmembrane region" description="Helical" evidence="5">
    <location>
        <begin position="118"/>
        <end position="138"/>
    </location>
</feature>
<dbReference type="GO" id="GO:0016020">
    <property type="term" value="C:membrane"/>
    <property type="evidence" value="ECO:0007669"/>
    <property type="project" value="UniProtKB-SubCell"/>
</dbReference>
<keyword evidence="3 5" id="KW-1133">Transmembrane helix</keyword>
<comment type="caution">
    <text evidence="6">The sequence shown here is derived from an EMBL/GenBank/DDBJ whole genome shotgun (WGS) entry which is preliminary data.</text>
</comment>
<proteinExistence type="predicted"/>
<evidence type="ECO:0000313" key="7">
    <source>
        <dbReference type="Proteomes" id="UP000028705"/>
    </source>
</evidence>
<dbReference type="EMBL" id="JPRH01000001">
    <property type="protein sequence ID" value="KFF14284.1"/>
    <property type="molecule type" value="Genomic_DNA"/>
</dbReference>
<accession>A0A086AC70</accession>
<evidence type="ECO:0000256" key="2">
    <source>
        <dbReference type="ARBA" id="ARBA00022692"/>
    </source>
</evidence>
<dbReference type="PANTHER" id="PTHR43847">
    <property type="entry name" value="BLL3993 PROTEIN"/>
    <property type="match status" value="1"/>
</dbReference>
<evidence type="ECO:0000256" key="3">
    <source>
        <dbReference type="ARBA" id="ARBA00022989"/>
    </source>
</evidence>